<evidence type="ECO:0000313" key="8">
    <source>
        <dbReference type="EMBL" id="CAG8565413.1"/>
    </source>
</evidence>
<evidence type="ECO:0000256" key="6">
    <source>
        <dbReference type="SAM" id="MobiDB-lite"/>
    </source>
</evidence>
<dbReference type="GO" id="GO:0009007">
    <property type="term" value="F:site-specific DNA-methyltransferase (adenine-specific) activity"/>
    <property type="evidence" value="ECO:0007669"/>
    <property type="project" value="UniProtKB-EC"/>
</dbReference>
<feature type="region of interest" description="Disordered" evidence="6">
    <location>
        <begin position="1"/>
        <end position="28"/>
    </location>
</feature>
<dbReference type="InterPro" id="IPR029063">
    <property type="entry name" value="SAM-dependent_MTases_sf"/>
</dbReference>
<dbReference type="GO" id="GO:0003676">
    <property type="term" value="F:nucleic acid binding"/>
    <property type="evidence" value="ECO:0007669"/>
    <property type="project" value="InterPro"/>
</dbReference>
<keyword evidence="9" id="KW-1185">Reference proteome</keyword>
<dbReference type="PANTHER" id="PTHR33841">
    <property type="entry name" value="DNA METHYLTRANSFERASE YEEA-RELATED"/>
    <property type="match status" value="1"/>
</dbReference>
<dbReference type="GO" id="GO:0006304">
    <property type="term" value="P:DNA modification"/>
    <property type="evidence" value="ECO:0007669"/>
    <property type="project" value="InterPro"/>
</dbReference>
<keyword evidence="3" id="KW-0808">Transferase</keyword>
<dbReference type="PROSITE" id="PS00092">
    <property type="entry name" value="N6_MTASE"/>
    <property type="match status" value="1"/>
</dbReference>
<keyword evidence="2" id="KW-0489">Methyltransferase</keyword>
<sequence>MPNASENERKIKRKRFTSESNDTNITTNTSITNSIASTNWLRVILNEHEVDPTSLTSTTPNSTSPSSQNFPPSVNLVSKVVEVLGNLLEEIKLDICGTFLNQSKGHLIPASFLREFNKLIKECSFPQQQQSSTNIKPSTIKSVNQLHSIISTQPPTPETELYCHVFNFYRQMTAFLTVVQMFFELVVMDFLCEQREDMNCRRTSIDRFMNIFHEEDNFFQLPRHSSNNSSCVLPEAPSVLDPCMGIGSFLCEFINRLTMAAQQCPNVWNDPKAISHLLQSLATNLWGIEIDAFAFHLCKLNITMHLLPLFKRFRNLSYYGELKLTRLHLFCNDTLNLYLPLPKLERTWEYENLQLLRSPQRLKFDYIVTNPPYMIRKTGFISEPDSELFDERVLGKGGMQAYAYFFWFCVERVKEETGEICLISASQWMGLEFADKLRAWLWQKCHLVEFFQFEPFKVWRKIQTDSLIFRLRRRNEPLLPNGMSSGRPSSFIEPPIVFLRYMNRKATLQETLHAYSNFNPNSTQFDKEMHYKITPPHPHTSLPSTTNSFSFTFLMPTSAVSAYLHSITANFPSLCDHSSIKPTWQECNPLIWHRGPNTNPVYALVVRTSWAYSKFGSEVCKRWLRPVFYWNGKNGGKEAEFWQKMGDEMRLEKKESSPAEAYVPFLSYNSSGSTITKGCHEKDKSMYSLIMVDRDAVDKLRKEPGENSEFWHYLKEARKQLQTGMTSREVAYCGTSKCGIDVQTKIIHPINYGYFSKNQPRQRFFIDEDNVCVTNQCIYFTIKPTTRLPSYFFLGLLNSTTIQHFLSHHCKYDQQGRMRLFRENMAKIPYAAPTDTEGVNWFIDCTQKMITVRQMLYEGIGLCDEEEKVASAVVEKLRRGSWQLAGREWQEKESDSYSDETSVVLREEQEGNWVMVKQCRGRGDNMAEYSLIPGEISSSSLQQDEIGGLTSKLRSAAILNDQRYPNTRTHMMKPFFESLLHSSACLQYAIDQFVYSLYGIDTKFQVALEEELKLEIFEVVIKKYPRWNGPVNQSNSNKSNGTETRGVIPEWGERLLSEVEQAIEGVQHVLRQKRMTILASKRN</sequence>
<dbReference type="Pfam" id="PF07669">
    <property type="entry name" value="Eco57I"/>
    <property type="match status" value="1"/>
</dbReference>
<dbReference type="GO" id="GO:0032259">
    <property type="term" value="P:methylation"/>
    <property type="evidence" value="ECO:0007669"/>
    <property type="project" value="UniProtKB-KW"/>
</dbReference>
<feature type="domain" description="Type II methyltransferase M.TaqI-like" evidence="7">
    <location>
        <begin position="284"/>
        <end position="459"/>
    </location>
</feature>
<evidence type="ECO:0000256" key="5">
    <source>
        <dbReference type="ARBA" id="ARBA00047942"/>
    </source>
</evidence>
<accession>A0A9N9BES5</accession>
<dbReference type="InterPro" id="IPR011639">
    <property type="entry name" value="MethylTrfase_TaqI-like_dom"/>
</dbReference>
<dbReference type="PRINTS" id="PR00507">
    <property type="entry name" value="N12N6MTFRASE"/>
</dbReference>
<dbReference type="EMBL" id="CAJVPK010001013">
    <property type="protein sequence ID" value="CAG8565413.1"/>
    <property type="molecule type" value="Genomic_DNA"/>
</dbReference>
<dbReference type="InterPro" id="IPR002052">
    <property type="entry name" value="DNA_methylase_N6_adenine_CS"/>
</dbReference>
<evidence type="ECO:0000259" key="7">
    <source>
        <dbReference type="Pfam" id="PF07669"/>
    </source>
</evidence>
<reference evidence="8" key="1">
    <citation type="submission" date="2021-06" db="EMBL/GenBank/DDBJ databases">
        <authorList>
            <person name="Kallberg Y."/>
            <person name="Tangrot J."/>
            <person name="Rosling A."/>
        </authorList>
    </citation>
    <scope>NUCLEOTIDE SEQUENCE</scope>
    <source>
        <strain evidence="8">AZ414A</strain>
    </source>
</reference>
<dbReference type="OrthoDB" id="2441416at2759"/>
<dbReference type="SUPFAM" id="SSF53335">
    <property type="entry name" value="S-adenosyl-L-methionine-dependent methyltransferases"/>
    <property type="match status" value="1"/>
</dbReference>
<dbReference type="InterPro" id="IPR050953">
    <property type="entry name" value="N4_N6_ade-DNA_methylase"/>
</dbReference>
<dbReference type="PANTHER" id="PTHR33841:SF1">
    <property type="entry name" value="DNA METHYLTRANSFERASE A"/>
    <property type="match status" value="1"/>
</dbReference>
<dbReference type="Proteomes" id="UP000789706">
    <property type="component" value="Unassembled WGS sequence"/>
</dbReference>
<keyword evidence="4" id="KW-0949">S-adenosyl-L-methionine</keyword>
<dbReference type="EC" id="2.1.1.72" evidence="1"/>
<dbReference type="AlphaFoldDB" id="A0A9N9BES5"/>
<evidence type="ECO:0000256" key="3">
    <source>
        <dbReference type="ARBA" id="ARBA00022679"/>
    </source>
</evidence>
<dbReference type="Gene3D" id="3.40.50.150">
    <property type="entry name" value="Vaccinia Virus protein VP39"/>
    <property type="match status" value="1"/>
</dbReference>
<evidence type="ECO:0000313" key="9">
    <source>
        <dbReference type="Proteomes" id="UP000789706"/>
    </source>
</evidence>
<evidence type="ECO:0000256" key="1">
    <source>
        <dbReference type="ARBA" id="ARBA00011900"/>
    </source>
</evidence>
<feature type="compositionally biased region" description="Low complexity" evidence="6">
    <location>
        <begin position="18"/>
        <end position="28"/>
    </location>
</feature>
<gene>
    <name evidence="8" type="ORF">DEBURN_LOCUS7800</name>
</gene>
<evidence type="ECO:0000256" key="4">
    <source>
        <dbReference type="ARBA" id="ARBA00022691"/>
    </source>
</evidence>
<comment type="catalytic activity">
    <reaction evidence="5">
        <text>a 2'-deoxyadenosine in DNA + S-adenosyl-L-methionine = an N(6)-methyl-2'-deoxyadenosine in DNA + S-adenosyl-L-homocysteine + H(+)</text>
        <dbReference type="Rhea" id="RHEA:15197"/>
        <dbReference type="Rhea" id="RHEA-COMP:12418"/>
        <dbReference type="Rhea" id="RHEA-COMP:12419"/>
        <dbReference type="ChEBI" id="CHEBI:15378"/>
        <dbReference type="ChEBI" id="CHEBI:57856"/>
        <dbReference type="ChEBI" id="CHEBI:59789"/>
        <dbReference type="ChEBI" id="CHEBI:90615"/>
        <dbReference type="ChEBI" id="CHEBI:90616"/>
        <dbReference type="EC" id="2.1.1.72"/>
    </reaction>
</comment>
<proteinExistence type="predicted"/>
<comment type="caution">
    <text evidence="8">The sequence shown here is derived from an EMBL/GenBank/DDBJ whole genome shotgun (WGS) entry which is preliminary data.</text>
</comment>
<protein>
    <recommendedName>
        <fullName evidence="1">site-specific DNA-methyltransferase (adenine-specific)</fullName>
        <ecNumber evidence="1">2.1.1.72</ecNumber>
    </recommendedName>
</protein>
<organism evidence="8 9">
    <name type="scientific">Diversispora eburnea</name>
    <dbReference type="NCBI Taxonomy" id="1213867"/>
    <lineage>
        <taxon>Eukaryota</taxon>
        <taxon>Fungi</taxon>
        <taxon>Fungi incertae sedis</taxon>
        <taxon>Mucoromycota</taxon>
        <taxon>Glomeromycotina</taxon>
        <taxon>Glomeromycetes</taxon>
        <taxon>Diversisporales</taxon>
        <taxon>Diversisporaceae</taxon>
        <taxon>Diversispora</taxon>
    </lineage>
</organism>
<name>A0A9N9BES5_9GLOM</name>
<evidence type="ECO:0000256" key="2">
    <source>
        <dbReference type="ARBA" id="ARBA00022603"/>
    </source>
</evidence>